<evidence type="ECO:0000313" key="7">
    <source>
        <dbReference type="EMBL" id="SHK06831.1"/>
    </source>
</evidence>
<evidence type="ECO:0000313" key="8">
    <source>
        <dbReference type="Proteomes" id="UP000184082"/>
    </source>
</evidence>
<sequence>MKGTILEILKDKDIKIIHEDKHIIVAEKPPKMPTQSDKTGDIDMLSLLKEYLKKNYPAAKNPYIGLVHRLDRPVGGLMVFAKTREANAWLSEEIRTKRFKKEYYAVVCGKPEKEKAELRNYLLKLRTVNMSKVVTKDTKKAKEAILEYELIDSVDTKEYGILSLVKIFLKTGRHHQIRVQFSYNGLPLWGDNKYNKTFVKMRKWTQIALWASSITFNHPKNKNLCRFESKLPYKEYPFSLFNI</sequence>
<evidence type="ECO:0000256" key="2">
    <source>
        <dbReference type="ARBA" id="ARBA00010876"/>
    </source>
</evidence>
<organism evidence="7 8">
    <name type="scientific">Caminicella sporogenes DSM 14501</name>
    <dbReference type="NCBI Taxonomy" id="1121266"/>
    <lineage>
        <taxon>Bacteria</taxon>
        <taxon>Bacillati</taxon>
        <taxon>Bacillota</taxon>
        <taxon>Clostridia</taxon>
        <taxon>Peptostreptococcales</taxon>
        <taxon>Caminicellaceae</taxon>
        <taxon>Caminicella</taxon>
    </lineage>
</organism>
<dbReference type="PANTHER" id="PTHR21600:SF83">
    <property type="entry name" value="PSEUDOURIDYLATE SYNTHASE RPUSD4, MITOCHONDRIAL"/>
    <property type="match status" value="1"/>
</dbReference>
<dbReference type="PANTHER" id="PTHR21600">
    <property type="entry name" value="MITOCHONDRIAL RNA PSEUDOURIDINE SYNTHASE"/>
    <property type="match status" value="1"/>
</dbReference>
<accession>A0A1M6PFW2</accession>
<dbReference type="SUPFAM" id="SSF55120">
    <property type="entry name" value="Pseudouridine synthase"/>
    <property type="match status" value="1"/>
</dbReference>
<dbReference type="CDD" id="cd02869">
    <property type="entry name" value="PseudoU_synth_RluA_like"/>
    <property type="match status" value="1"/>
</dbReference>
<evidence type="ECO:0000256" key="4">
    <source>
        <dbReference type="ARBA" id="ARBA00031870"/>
    </source>
</evidence>
<dbReference type="InterPro" id="IPR020103">
    <property type="entry name" value="PsdUridine_synth_cat_dom_sf"/>
</dbReference>
<dbReference type="GO" id="GO:0003723">
    <property type="term" value="F:RNA binding"/>
    <property type="evidence" value="ECO:0007669"/>
    <property type="project" value="InterPro"/>
</dbReference>
<evidence type="ECO:0000259" key="6">
    <source>
        <dbReference type="Pfam" id="PF00849"/>
    </source>
</evidence>
<dbReference type="Gene3D" id="3.30.2350.10">
    <property type="entry name" value="Pseudouridine synthase"/>
    <property type="match status" value="1"/>
</dbReference>
<keyword evidence="8" id="KW-1185">Reference proteome</keyword>
<gene>
    <name evidence="7" type="ORF">SAMN02745883_01190</name>
</gene>
<feature type="domain" description="Pseudouridine synthase RsuA/RluA-like" evidence="6">
    <location>
        <begin position="22"/>
        <end position="182"/>
    </location>
</feature>
<dbReference type="AlphaFoldDB" id="A0A1M6PFW2"/>
<proteinExistence type="inferred from homology"/>
<reference evidence="7 8" key="1">
    <citation type="submission" date="2016-11" db="EMBL/GenBank/DDBJ databases">
        <authorList>
            <person name="Jaros S."/>
            <person name="Januszkiewicz K."/>
            <person name="Wedrychowicz H."/>
        </authorList>
    </citation>
    <scope>NUCLEOTIDE SEQUENCE [LARGE SCALE GENOMIC DNA]</scope>
    <source>
        <strain evidence="7 8">DSM 14501</strain>
    </source>
</reference>
<comment type="similarity">
    <text evidence="2">Belongs to the pseudouridine synthase RluA family.</text>
</comment>
<evidence type="ECO:0000256" key="1">
    <source>
        <dbReference type="ARBA" id="ARBA00000073"/>
    </source>
</evidence>
<keyword evidence="3" id="KW-0413">Isomerase</keyword>
<evidence type="ECO:0000256" key="5">
    <source>
        <dbReference type="ARBA" id="ARBA00033164"/>
    </source>
</evidence>
<evidence type="ECO:0000256" key="3">
    <source>
        <dbReference type="ARBA" id="ARBA00023235"/>
    </source>
</evidence>
<dbReference type="GO" id="GO:0001522">
    <property type="term" value="P:pseudouridine synthesis"/>
    <property type="evidence" value="ECO:0007669"/>
    <property type="project" value="InterPro"/>
</dbReference>
<dbReference type="GO" id="GO:0140098">
    <property type="term" value="F:catalytic activity, acting on RNA"/>
    <property type="evidence" value="ECO:0007669"/>
    <property type="project" value="UniProtKB-ARBA"/>
</dbReference>
<protein>
    <recommendedName>
        <fullName evidence="4">RNA pseudouridylate synthase</fullName>
    </recommendedName>
    <alternativeName>
        <fullName evidence="5">RNA-uridine isomerase</fullName>
    </alternativeName>
</protein>
<dbReference type="GO" id="GO:0009982">
    <property type="term" value="F:pseudouridine synthase activity"/>
    <property type="evidence" value="ECO:0007669"/>
    <property type="project" value="InterPro"/>
</dbReference>
<dbReference type="RefSeq" id="WP_072966561.1">
    <property type="nucleotide sequence ID" value="NZ_FRAJ01000008.1"/>
</dbReference>
<dbReference type="STRING" id="1121266.SAMN02745883_01190"/>
<dbReference type="GO" id="GO:0006396">
    <property type="term" value="P:RNA processing"/>
    <property type="evidence" value="ECO:0007669"/>
    <property type="project" value="UniProtKB-ARBA"/>
</dbReference>
<dbReference type="Pfam" id="PF00849">
    <property type="entry name" value="PseudoU_synth_2"/>
    <property type="match status" value="1"/>
</dbReference>
<dbReference type="Proteomes" id="UP000184082">
    <property type="component" value="Unassembled WGS sequence"/>
</dbReference>
<dbReference type="InterPro" id="IPR050188">
    <property type="entry name" value="RluA_PseudoU_synthase"/>
</dbReference>
<dbReference type="InterPro" id="IPR006145">
    <property type="entry name" value="PsdUridine_synth_RsuA/RluA"/>
</dbReference>
<dbReference type="EMBL" id="FRAJ01000008">
    <property type="protein sequence ID" value="SHK06831.1"/>
    <property type="molecule type" value="Genomic_DNA"/>
</dbReference>
<comment type="catalytic activity">
    <reaction evidence="1">
        <text>a uridine in RNA = a pseudouridine in RNA</text>
        <dbReference type="Rhea" id="RHEA:48348"/>
        <dbReference type="Rhea" id="RHEA-COMP:12068"/>
        <dbReference type="Rhea" id="RHEA-COMP:12069"/>
        <dbReference type="ChEBI" id="CHEBI:65314"/>
        <dbReference type="ChEBI" id="CHEBI:65315"/>
    </reaction>
</comment>
<name>A0A1M6PFW2_9FIRM</name>